<dbReference type="AlphaFoldDB" id="A0A6N6MBD8"/>
<reference evidence="3 4" key="1">
    <citation type="submission" date="2019-09" db="EMBL/GenBank/DDBJ databases">
        <title>Genomes of Cryomorphaceae.</title>
        <authorList>
            <person name="Bowman J.P."/>
        </authorList>
    </citation>
    <scope>NUCLEOTIDE SEQUENCE [LARGE SCALE GENOMIC DNA]</scope>
    <source>
        <strain evidence="3 4">KCTC 52047</strain>
    </source>
</reference>
<keyword evidence="4" id="KW-1185">Reference proteome</keyword>
<dbReference type="GO" id="GO:0016787">
    <property type="term" value="F:hydrolase activity"/>
    <property type="evidence" value="ECO:0007669"/>
    <property type="project" value="UniProtKB-KW"/>
</dbReference>
<accession>A0A6N6MBD8</accession>
<feature type="domain" description="Nudix hydrolase" evidence="2">
    <location>
        <begin position="71"/>
        <end position="199"/>
    </location>
</feature>
<dbReference type="InterPro" id="IPR015797">
    <property type="entry name" value="NUDIX_hydrolase-like_dom_sf"/>
</dbReference>
<organism evidence="3 4">
    <name type="scientific">Salibacter halophilus</name>
    <dbReference type="NCBI Taxonomy" id="1803916"/>
    <lineage>
        <taxon>Bacteria</taxon>
        <taxon>Pseudomonadati</taxon>
        <taxon>Bacteroidota</taxon>
        <taxon>Flavobacteriia</taxon>
        <taxon>Flavobacteriales</taxon>
        <taxon>Salibacteraceae</taxon>
        <taxon>Salibacter</taxon>
    </lineage>
</organism>
<dbReference type="PANTHER" id="PTHR43736">
    <property type="entry name" value="ADP-RIBOSE PYROPHOSPHATASE"/>
    <property type="match status" value="1"/>
</dbReference>
<dbReference type="PANTHER" id="PTHR43736:SF1">
    <property type="entry name" value="DIHYDRONEOPTERIN TRIPHOSPHATE DIPHOSPHATASE"/>
    <property type="match status" value="1"/>
</dbReference>
<sequence>MYKVFVTNRPVILTDRPDQFIETSFGKHRFVSKKKMELQIEAFEHDKTAIGLMVFHYDLDELFYYFRRICRFVKAAGGVVQNKDDELLFIFRKKKWDLPKGKLDGDEHPREAALREVQEECGVGRLRIEKKLCDTYHTYWEDDRRVLKKTYWFTMKTNYEGRLIPQLEEDITDVKWLKQGDLNAVSENTYRAINDVMEIFNNPNLPYNRE</sequence>
<name>A0A6N6MBD8_9FLAO</name>
<gene>
    <name evidence="3" type="ORF">F3059_01505</name>
</gene>
<evidence type="ECO:0000313" key="4">
    <source>
        <dbReference type="Proteomes" id="UP000435357"/>
    </source>
</evidence>
<dbReference type="Gene3D" id="3.90.79.10">
    <property type="entry name" value="Nucleoside Triphosphate Pyrophosphohydrolase"/>
    <property type="match status" value="1"/>
</dbReference>
<evidence type="ECO:0000259" key="2">
    <source>
        <dbReference type="PROSITE" id="PS51462"/>
    </source>
</evidence>
<proteinExistence type="predicted"/>
<evidence type="ECO:0000313" key="3">
    <source>
        <dbReference type="EMBL" id="KAB1066176.1"/>
    </source>
</evidence>
<dbReference type="EMBL" id="WACR01000001">
    <property type="protein sequence ID" value="KAB1066176.1"/>
    <property type="molecule type" value="Genomic_DNA"/>
</dbReference>
<evidence type="ECO:0000256" key="1">
    <source>
        <dbReference type="ARBA" id="ARBA00022801"/>
    </source>
</evidence>
<dbReference type="Pfam" id="PF00293">
    <property type="entry name" value="NUDIX"/>
    <property type="match status" value="1"/>
</dbReference>
<dbReference type="PROSITE" id="PS51462">
    <property type="entry name" value="NUDIX"/>
    <property type="match status" value="1"/>
</dbReference>
<dbReference type="PROSITE" id="PS00893">
    <property type="entry name" value="NUDIX_BOX"/>
    <property type="match status" value="1"/>
</dbReference>
<dbReference type="Proteomes" id="UP000435357">
    <property type="component" value="Unassembled WGS sequence"/>
</dbReference>
<dbReference type="InterPro" id="IPR000086">
    <property type="entry name" value="NUDIX_hydrolase_dom"/>
</dbReference>
<dbReference type="SUPFAM" id="SSF55811">
    <property type="entry name" value="Nudix"/>
    <property type="match status" value="1"/>
</dbReference>
<comment type="caution">
    <text evidence="3">The sequence shown here is derived from an EMBL/GenBank/DDBJ whole genome shotgun (WGS) entry which is preliminary data.</text>
</comment>
<dbReference type="CDD" id="cd03673">
    <property type="entry name" value="NUDIX_Ap6A_hydrolase"/>
    <property type="match status" value="1"/>
</dbReference>
<keyword evidence="1" id="KW-0378">Hydrolase</keyword>
<dbReference type="InterPro" id="IPR020084">
    <property type="entry name" value="NUDIX_hydrolase_CS"/>
</dbReference>
<dbReference type="OrthoDB" id="9816289at2"/>
<protein>
    <submittedName>
        <fullName evidence="3">NUDIX domain-containing protein</fullName>
    </submittedName>
</protein>